<dbReference type="PROSITE" id="PS50928">
    <property type="entry name" value="ABC_TM1"/>
    <property type="match status" value="1"/>
</dbReference>
<dbReference type="InterPro" id="IPR035906">
    <property type="entry name" value="MetI-like_sf"/>
</dbReference>
<dbReference type="CDD" id="cd06261">
    <property type="entry name" value="TM_PBP2"/>
    <property type="match status" value="1"/>
</dbReference>
<keyword evidence="10" id="KW-1185">Reference proteome</keyword>
<comment type="similarity">
    <text evidence="7">Belongs to the binding-protein-dependent transport system permease family.</text>
</comment>
<dbReference type="PANTHER" id="PTHR30151">
    <property type="entry name" value="ALKANE SULFONATE ABC TRANSPORTER-RELATED, MEMBRANE SUBUNIT"/>
    <property type="match status" value="1"/>
</dbReference>
<dbReference type="Gene3D" id="1.10.3720.10">
    <property type="entry name" value="MetI-like"/>
    <property type="match status" value="1"/>
</dbReference>
<protein>
    <submittedName>
        <fullName evidence="9">ABC transporter permease subunit</fullName>
    </submittedName>
</protein>
<evidence type="ECO:0000256" key="4">
    <source>
        <dbReference type="ARBA" id="ARBA00022692"/>
    </source>
</evidence>
<proteinExistence type="inferred from homology"/>
<feature type="transmembrane region" description="Helical" evidence="7">
    <location>
        <begin position="58"/>
        <end position="81"/>
    </location>
</feature>
<evidence type="ECO:0000256" key="3">
    <source>
        <dbReference type="ARBA" id="ARBA00022475"/>
    </source>
</evidence>
<keyword evidence="2 7" id="KW-0813">Transport</keyword>
<dbReference type="PANTHER" id="PTHR30151:SF38">
    <property type="entry name" value="ALIPHATIC SULFONATES TRANSPORT PERMEASE PROTEIN SSUC-RELATED"/>
    <property type="match status" value="1"/>
</dbReference>
<organism evidence="9 10">
    <name type="scientific">Pseudooceanicola pacificus</name>
    <dbReference type="NCBI Taxonomy" id="2676438"/>
    <lineage>
        <taxon>Bacteria</taxon>
        <taxon>Pseudomonadati</taxon>
        <taxon>Pseudomonadota</taxon>
        <taxon>Alphaproteobacteria</taxon>
        <taxon>Rhodobacterales</taxon>
        <taxon>Paracoccaceae</taxon>
        <taxon>Pseudooceanicola</taxon>
    </lineage>
</organism>
<feature type="domain" description="ABC transmembrane type-1" evidence="8">
    <location>
        <begin position="54"/>
        <end position="234"/>
    </location>
</feature>
<evidence type="ECO:0000313" key="9">
    <source>
        <dbReference type="EMBL" id="MWB76433.1"/>
    </source>
</evidence>
<dbReference type="GO" id="GO:0055085">
    <property type="term" value="P:transmembrane transport"/>
    <property type="evidence" value="ECO:0007669"/>
    <property type="project" value="InterPro"/>
</dbReference>
<reference evidence="9 10" key="1">
    <citation type="submission" date="2019-11" db="EMBL/GenBank/DDBJ databases">
        <title>Pseudooceanicola pacifica sp. nov., isolated from deep-sea sediment of the Pacific Ocean.</title>
        <authorList>
            <person name="Lyu L."/>
        </authorList>
    </citation>
    <scope>NUCLEOTIDE SEQUENCE [LARGE SCALE GENOMIC DNA]</scope>
    <source>
        <strain evidence="9 10">216_PA32_1</strain>
    </source>
</reference>
<feature type="transmembrane region" description="Helical" evidence="7">
    <location>
        <begin position="216"/>
        <end position="235"/>
    </location>
</feature>
<evidence type="ECO:0000256" key="6">
    <source>
        <dbReference type="ARBA" id="ARBA00023136"/>
    </source>
</evidence>
<dbReference type="EMBL" id="WNXQ01000001">
    <property type="protein sequence ID" value="MWB76433.1"/>
    <property type="molecule type" value="Genomic_DNA"/>
</dbReference>
<sequence>MRDKGIFAASTGLMILAWALAAWVKADPQILPGPLEVLRIAWAETLSGALPHHMAATLWRVALSFALAMGLGTAIGIALGLMPRVDRWADPWVIVFLNLPALMVIVLCYLWIGLSEVAAIVAVTLNKAAMVIVTLREGTRALDRPMAEMAQVYRLSPAARLRHVMLPQLAPHVATAARNGLAMIWKIVLVAEFLGRSDGIGFQIHFYFQLFQTGHLLAYALAFVALMVAADRLVITPWTRAANVWRGNTIAVG</sequence>
<evidence type="ECO:0000313" key="10">
    <source>
        <dbReference type="Proteomes" id="UP000443843"/>
    </source>
</evidence>
<evidence type="ECO:0000256" key="7">
    <source>
        <dbReference type="RuleBase" id="RU363032"/>
    </source>
</evidence>
<accession>A0A844W6V0</accession>
<gene>
    <name evidence="9" type="ORF">GLS40_00190</name>
</gene>
<dbReference type="InterPro" id="IPR000515">
    <property type="entry name" value="MetI-like"/>
</dbReference>
<name>A0A844W6V0_9RHOB</name>
<feature type="transmembrane region" description="Helical" evidence="7">
    <location>
        <begin position="93"/>
        <end position="112"/>
    </location>
</feature>
<evidence type="ECO:0000256" key="2">
    <source>
        <dbReference type="ARBA" id="ARBA00022448"/>
    </source>
</evidence>
<dbReference type="SUPFAM" id="SSF161098">
    <property type="entry name" value="MetI-like"/>
    <property type="match status" value="1"/>
</dbReference>
<evidence type="ECO:0000256" key="5">
    <source>
        <dbReference type="ARBA" id="ARBA00022989"/>
    </source>
</evidence>
<keyword evidence="5 7" id="KW-1133">Transmembrane helix</keyword>
<keyword evidence="4 7" id="KW-0812">Transmembrane</keyword>
<dbReference type="AlphaFoldDB" id="A0A844W6V0"/>
<dbReference type="Proteomes" id="UP000443843">
    <property type="component" value="Unassembled WGS sequence"/>
</dbReference>
<dbReference type="Pfam" id="PF00528">
    <property type="entry name" value="BPD_transp_1"/>
    <property type="match status" value="1"/>
</dbReference>
<evidence type="ECO:0000259" key="8">
    <source>
        <dbReference type="PROSITE" id="PS50928"/>
    </source>
</evidence>
<comment type="subcellular location">
    <subcellularLocation>
        <location evidence="1 7">Cell membrane</location>
        <topology evidence="1 7">Multi-pass membrane protein</topology>
    </subcellularLocation>
</comment>
<evidence type="ECO:0000256" key="1">
    <source>
        <dbReference type="ARBA" id="ARBA00004651"/>
    </source>
</evidence>
<keyword evidence="6 7" id="KW-0472">Membrane</keyword>
<comment type="caution">
    <text evidence="9">The sequence shown here is derived from an EMBL/GenBank/DDBJ whole genome shotgun (WGS) entry which is preliminary data.</text>
</comment>
<keyword evidence="3" id="KW-1003">Cell membrane</keyword>
<dbReference type="GO" id="GO:0005886">
    <property type="term" value="C:plasma membrane"/>
    <property type="evidence" value="ECO:0007669"/>
    <property type="project" value="UniProtKB-SubCell"/>
</dbReference>